<evidence type="ECO:0000259" key="3">
    <source>
        <dbReference type="Pfam" id="PF04030"/>
    </source>
</evidence>
<evidence type="ECO:0000256" key="2">
    <source>
        <dbReference type="SAM" id="MobiDB-lite"/>
    </source>
</evidence>
<dbReference type="GO" id="GO:0016020">
    <property type="term" value="C:membrane"/>
    <property type="evidence" value="ECO:0007669"/>
    <property type="project" value="InterPro"/>
</dbReference>
<keyword evidence="1" id="KW-0560">Oxidoreductase</keyword>
<sequence length="125" mass="13743">MFAIRQVRITVAAAGCTPALRISEIRTVGADTSWLSPLYQRASAAFHFTWVPDAEAVRDAVELVERALAPFEARPHWGKVFAAAPGRLYPRWDDFRVLAPPPPTRGASSATRGWTASSADCDMTW</sequence>
<feature type="domain" description="D-arabinono-1,4-lactone oxidase C-terminal" evidence="3">
    <location>
        <begin position="24"/>
        <end position="96"/>
    </location>
</feature>
<dbReference type="AlphaFoldDB" id="A0A0F0GNC9"/>
<proteinExistence type="predicted"/>
<dbReference type="PATRIC" id="fig|68170.10.peg.7121"/>
<evidence type="ECO:0000313" key="4">
    <source>
        <dbReference type="EMBL" id="KJK44984.1"/>
    </source>
</evidence>
<dbReference type="GO" id="GO:0003885">
    <property type="term" value="F:D-arabinono-1,4-lactone oxidase activity"/>
    <property type="evidence" value="ECO:0007669"/>
    <property type="project" value="InterPro"/>
</dbReference>
<gene>
    <name evidence="4" type="ORF">UK23_27775</name>
</gene>
<reference evidence="4 5" key="1">
    <citation type="submission" date="2015-02" db="EMBL/GenBank/DDBJ databases">
        <authorList>
            <person name="Ju K.-S."/>
            <person name="Doroghazi J.R."/>
            <person name="Metcalf W."/>
        </authorList>
    </citation>
    <scope>NUCLEOTIDE SEQUENCE [LARGE SCALE GENOMIC DNA]</scope>
    <source>
        <strain evidence="4 5">NRRL B-16140</strain>
    </source>
</reference>
<keyword evidence="5" id="KW-1185">Reference proteome</keyword>
<comment type="caution">
    <text evidence="4">The sequence shown here is derived from an EMBL/GenBank/DDBJ whole genome shotgun (WGS) entry which is preliminary data.</text>
</comment>
<dbReference type="RefSeq" id="WP_045314603.1">
    <property type="nucleotide sequence ID" value="NZ_JYJG01000226.1"/>
</dbReference>
<dbReference type="EMBL" id="JYJG01000226">
    <property type="protein sequence ID" value="KJK44984.1"/>
    <property type="molecule type" value="Genomic_DNA"/>
</dbReference>
<dbReference type="Proteomes" id="UP000033393">
    <property type="component" value="Unassembled WGS sequence"/>
</dbReference>
<name>A0A0F0GNC9_LENAE</name>
<organism evidence="4 5">
    <name type="scientific">Lentzea aerocolonigenes</name>
    <name type="common">Lechevalieria aerocolonigenes</name>
    <name type="synonym">Saccharothrix aerocolonigenes</name>
    <dbReference type="NCBI Taxonomy" id="68170"/>
    <lineage>
        <taxon>Bacteria</taxon>
        <taxon>Bacillati</taxon>
        <taxon>Actinomycetota</taxon>
        <taxon>Actinomycetes</taxon>
        <taxon>Pseudonocardiales</taxon>
        <taxon>Pseudonocardiaceae</taxon>
        <taxon>Lentzea</taxon>
    </lineage>
</organism>
<dbReference type="InterPro" id="IPR007173">
    <property type="entry name" value="ALO_C"/>
</dbReference>
<evidence type="ECO:0000313" key="5">
    <source>
        <dbReference type="Proteomes" id="UP000033393"/>
    </source>
</evidence>
<dbReference type="Pfam" id="PF04030">
    <property type="entry name" value="ALO"/>
    <property type="match status" value="1"/>
</dbReference>
<accession>A0A0F0GNC9</accession>
<dbReference type="Gene3D" id="3.30.70.2520">
    <property type="match status" value="1"/>
</dbReference>
<feature type="region of interest" description="Disordered" evidence="2">
    <location>
        <begin position="103"/>
        <end position="125"/>
    </location>
</feature>
<protein>
    <recommendedName>
        <fullName evidence="3">D-arabinono-1,4-lactone oxidase C-terminal domain-containing protein</fullName>
    </recommendedName>
</protein>
<feature type="compositionally biased region" description="Polar residues" evidence="2">
    <location>
        <begin position="106"/>
        <end position="118"/>
    </location>
</feature>
<evidence type="ECO:0000256" key="1">
    <source>
        <dbReference type="ARBA" id="ARBA00023002"/>
    </source>
</evidence>